<dbReference type="InterPro" id="IPR035985">
    <property type="entry name" value="Ubiquitin-activating_enz"/>
</dbReference>
<gene>
    <name evidence="2" type="ORF">MiSe_71500</name>
</gene>
<dbReference type="RefSeq" id="WP_226589686.1">
    <property type="nucleotide sequence ID" value="NZ_BLAY01000159.1"/>
</dbReference>
<reference evidence="2" key="1">
    <citation type="submission" date="2019-10" db="EMBL/GenBank/DDBJ databases">
        <title>Draft genome sequece of Microseira wollei NIES-4236.</title>
        <authorList>
            <person name="Yamaguchi H."/>
            <person name="Suzuki S."/>
            <person name="Kawachi M."/>
        </authorList>
    </citation>
    <scope>NUCLEOTIDE SEQUENCE</scope>
    <source>
        <strain evidence="2">NIES-4236</strain>
    </source>
</reference>
<evidence type="ECO:0000313" key="3">
    <source>
        <dbReference type="Proteomes" id="UP001050975"/>
    </source>
</evidence>
<dbReference type="EMBL" id="BLAY01000159">
    <property type="protein sequence ID" value="GET42334.1"/>
    <property type="molecule type" value="Genomic_DNA"/>
</dbReference>
<accession>A0AAV3XIQ2</accession>
<name>A0AAV3XIQ2_9CYAN</name>
<dbReference type="GO" id="GO:0008641">
    <property type="term" value="F:ubiquitin-like modifier activating enzyme activity"/>
    <property type="evidence" value="ECO:0007669"/>
    <property type="project" value="InterPro"/>
</dbReference>
<dbReference type="Pfam" id="PF00899">
    <property type="entry name" value="ThiF"/>
    <property type="match status" value="1"/>
</dbReference>
<dbReference type="Gene3D" id="3.40.50.720">
    <property type="entry name" value="NAD(P)-binding Rossmann-like Domain"/>
    <property type="match status" value="1"/>
</dbReference>
<dbReference type="Proteomes" id="UP001050975">
    <property type="component" value="Unassembled WGS sequence"/>
</dbReference>
<proteinExistence type="predicted"/>
<organism evidence="2 3">
    <name type="scientific">Microseira wollei NIES-4236</name>
    <dbReference type="NCBI Taxonomy" id="2530354"/>
    <lineage>
        <taxon>Bacteria</taxon>
        <taxon>Bacillati</taxon>
        <taxon>Cyanobacteriota</taxon>
        <taxon>Cyanophyceae</taxon>
        <taxon>Oscillatoriophycideae</taxon>
        <taxon>Aerosakkonematales</taxon>
        <taxon>Aerosakkonemataceae</taxon>
        <taxon>Microseira</taxon>
    </lineage>
</organism>
<dbReference type="InterPro" id="IPR000594">
    <property type="entry name" value="ThiF_NAD_FAD-bd"/>
</dbReference>
<dbReference type="SUPFAM" id="SSF69572">
    <property type="entry name" value="Activating enzymes of the ubiquitin-like proteins"/>
    <property type="match status" value="1"/>
</dbReference>
<evidence type="ECO:0000313" key="2">
    <source>
        <dbReference type="EMBL" id="GET42334.1"/>
    </source>
</evidence>
<dbReference type="AlphaFoldDB" id="A0AAV3XIQ2"/>
<keyword evidence="3" id="KW-1185">Reference proteome</keyword>
<evidence type="ECO:0000259" key="1">
    <source>
        <dbReference type="Pfam" id="PF00899"/>
    </source>
</evidence>
<protein>
    <recommendedName>
        <fullName evidence="1">THIF-type NAD/FAD binding fold domain-containing protein</fullName>
    </recommendedName>
</protein>
<feature type="domain" description="THIF-type NAD/FAD binding fold" evidence="1">
    <location>
        <begin position="151"/>
        <end position="288"/>
    </location>
</feature>
<sequence length="303" mass="33104">MKEKIDQGKYIGLRPDVEIKEAKAFLSGKEIGEIELDSESQPVLLALLPLLDGTRTVAGIVTELQSKEIAEAAVISCLNFLLESGFIYQFSRSQDIYIAANYAWRSPNPEEILDKLAQAQVLLQGQQNFCQLIADGLTGAGVGTKVIPTSEEWETFASFADLIILFGESWEKVLAVNSWCVKNNKPLIVGWWKNFTVSFGPILVPGVTACQACIYERQGNIAYPDISNTCQAGSYPMVVSAANLLAGICLEFLSGAGLSRALTSIHEIDIRTVTFADYPALKNPRCRVCSRLKTYPEGAVIDA</sequence>
<comment type="caution">
    <text evidence="2">The sequence shown here is derived from an EMBL/GenBank/DDBJ whole genome shotgun (WGS) entry which is preliminary data.</text>
</comment>